<protein>
    <submittedName>
        <fullName evidence="1">Uncharacterized protein</fullName>
    </submittedName>
</protein>
<accession>C7GER6</accession>
<reference evidence="1 2" key="1">
    <citation type="submission" date="2009-08" db="EMBL/GenBank/DDBJ databases">
        <authorList>
            <person name="Weinstock G."/>
            <person name="Sodergren E."/>
            <person name="Clifton S."/>
            <person name="Fulton L."/>
            <person name="Fulton B."/>
            <person name="Courtney L."/>
            <person name="Fronick C."/>
            <person name="Harrison M."/>
            <person name="Strong C."/>
            <person name="Farmer C."/>
            <person name="Delahaunty K."/>
            <person name="Markovic C."/>
            <person name="Hall O."/>
            <person name="Minx P."/>
            <person name="Tomlinson C."/>
            <person name="Mitreva M."/>
            <person name="Nelson J."/>
            <person name="Hou S."/>
            <person name="Wollam A."/>
            <person name="Pepin K.H."/>
            <person name="Johnson M."/>
            <person name="Bhonagiri V."/>
            <person name="Nash W.E."/>
            <person name="Warren W."/>
            <person name="Chinwalla A."/>
            <person name="Mardis E.R."/>
            <person name="Wilson R.K."/>
        </authorList>
    </citation>
    <scope>NUCLEOTIDE SEQUENCE [LARGE SCALE GENOMIC DNA]</scope>
    <source>
        <strain evidence="1 2">L1-82</strain>
    </source>
</reference>
<name>C7GER6_9FIRM</name>
<dbReference type="Proteomes" id="UP000004828">
    <property type="component" value="Unassembled WGS sequence"/>
</dbReference>
<proteinExistence type="predicted"/>
<gene>
    <name evidence="1" type="ORF">ROSINTL182_08419</name>
</gene>
<organism evidence="1 2">
    <name type="scientific">Roseburia intestinalis L1-82</name>
    <dbReference type="NCBI Taxonomy" id="536231"/>
    <lineage>
        <taxon>Bacteria</taxon>
        <taxon>Bacillati</taxon>
        <taxon>Bacillota</taxon>
        <taxon>Clostridia</taxon>
        <taxon>Lachnospirales</taxon>
        <taxon>Lachnospiraceae</taxon>
        <taxon>Roseburia</taxon>
    </lineage>
</organism>
<evidence type="ECO:0000313" key="1">
    <source>
        <dbReference type="EMBL" id="EEU99692.1"/>
    </source>
</evidence>
<sequence>MILRYTYILPFFPVSLRPLAFRLVYFYMDDRLLFLQNCRIKPVDPP</sequence>
<dbReference type="AlphaFoldDB" id="C7GER6"/>
<comment type="caution">
    <text evidence="1">The sequence shown here is derived from an EMBL/GenBank/DDBJ whole genome shotgun (WGS) entry which is preliminary data.</text>
</comment>
<dbReference type="HOGENOM" id="CLU_3188527_0_0_9"/>
<evidence type="ECO:0000313" key="2">
    <source>
        <dbReference type="Proteomes" id="UP000004828"/>
    </source>
</evidence>
<dbReference type="EMBL" id="ABYJ02000184">
    <property type="protein sequence ID" value="EEU99692.1"/>
    <property type="molecule type" value="Genomic_DNA"/>
</dbReference>